<evidence type="ECO:0000313" key="1">
    <source>
        <dbReference type="EMBL" id="QAU03576.1"/>
    </source>
</evidence>
<proteinExistence type="predicted"/>
<dbReference type="RefSeq" id="YP_010100244.1">
    <property type="nucleotide sequence ID" value="NC_055782.1"/>
</dbReference>
<name>A0A410T4L2_9CAUD</name>
<sequence>MKRSSRNSLLRSENKVGPYYLLKDYLHKLLIHFLSHQIDWQILPDVREIVGRIHHKRRLLLYARPKAHG</sequence>
<protein>
    <submittedName>
        <fullName evidence="1">Uncharacterized protein</fullName>
    </submittedName>
</protein>
<organism evidence="1 2">
    <name type="scientific">Escherichia phage AnYang</name>
    <dbReference type="NCBI Taxonomy" id="2499909"/>
    <lineage>
        <taxon>Viruses</taxon>
        <taxon>Duplodnaviria</taxon>
        <taxon>Heunggongvirae</taxon>
        <taxon>Uroviricota</taxon>
        <taxon>Caudoviricetes</taxon>
        <taxon>Pantevenvirales</taxon>
        <taxon>Straboviridae</taxon>
        <taxon>Tevenvirinae</taxon>
        <taxon>Dhakavirus</taxon>
        <taxon>Dhakavirus anyang</taxon>
    </lineage>
</organism>
<reference evidence="1 2" key="1">
    <citation type="submission" date="2018-11" db="EMBL/GenBank/DDBJ databases">
        <authorList>
            <person name="Ji L."/>
        </authorList>
    </citation>
    <scope>NUCLEOTIDE SEQUENCE [LARGE SCALE GENOMIC DNA]</scope>
</reference>
<dbReference type="GeneID" id="65117938"/>
<keyword evidence="2" id="KW-1185">Reference proteome</keyword>
<dbReference type="Proteomes" id="UP000290498">
    <property type="component" value="Segment"/>
</dbReference>
<dbReference type="KEGG" id="vg:65117938"/>
<accession>A0A410T4L2</accession>
<evidence type="ECO:0000313" key="2">
    <source>
        <dbReference type="Proteomes" id="UP000290498"/>
    </source>
</evidence>
<dbReference type="EMBL" id="MK234886">
    <property type="protein sequence ID" value="QAU03576.1"/>
    <property type="molecule type" value="Genomic_DNA"/>
</dbReference>